<dbReference type="Proteomes" id="UP001589865">
    <property type="component" value="Unassembled WGS sequence"/>
</dbReference>
<dbReference type="Pfam" id="PF13650">
    <property type="entry name" value="Asp_protease_2"/>
    <property type="match status" value="2"/>
</dbReference>
<organism evidence="2 3">
    <name type="scientific">Roseomonas elaeocarpi</name>
    <dbReference type="NCBI Taxonomy" id="907779"/>
    <lineage>
        <taxon>Bacteria</taxon>
        <taxon>Pseudomonadati</taxon>
        <taxon>Pseudomonadota</taxon>
        <taxon>Alphaproteobacteria</taxon>
        <taxon>Acetobacterales</taxon>
        <taxon>Roseomonadaceae</taxon>
        <taxon>Roseomonas</taxon>
    </lineage>
</organism>
<keyword evidence="2" id="KW-0645">Protease</keyword>
<gene>
    <name evidence="2" type="ORF">ACFFGY_01805</name>
</gene>
<dbReference type="GO" id="GO:0008233">
    <property type="term" value="F:peptidase activity"/>
    <property type="evidence" value="ECO:0007669"/>
    <property type="project" value="UniProtKB-KW"/>
</dbReference>
<dbReference type="CDD" id="cd05483">
    <property type="entry name" value="retropepsin_like_bacteria"/>
    <property type="match status" value="1"/>
</dbReference>
<dbReference type="RefSeq" id="WP_377042656.1">
    <property type="nucleotide sequence ID" value="NZ_JBHLUN010000002.1"/>
</dbReference>
<dbReference type="EMBL" id="JBHLUN010000002">
    <property type="protein sequence ID" value="MFC0406964.1"/>
    <property type="molecule type" value="Genomic_DNA"/>
</dbReference>
<reference evidence="2 3" key="1">
    <citation type="submission" date="2024-09" db="EMBL/GenBank/DDBJ databases">
        <authorList>
            <person name="Sun Q."/>
            <person name="Mori K."/>
        </authorList>
    </citation>
    <scope>NUCLEOTIDE SEQUENCE [LARGE SCALE GENOMIC DNA]</scope>
    <source>
        <strain evidence="2 3">TBRC 5777</strain>
    </source>
</reference>
<evidence type="ECO:0000313" key="3">
    <source>
        <dbReference type="Proteomes" id="UP001589865"/>
    </source>
</evidence>
<sequence>MPVTLNGRTPLVTVQVDGKPAVMVLETGAESTALTVSGAQRLGIVADPTRTSLSGGISGLTRVPTAAVGPIALGPLSLAESRRLVLALPTLEALRPTPGDGLLGIDLLSQADVDLDLPHGRMTLYPVGLCRAGLPNWKRPYAALPTWQATNLWLGTQVELDGRSFQALLDTGSAGTLIDKRATALLDLPEPPANIRRTQAHGIGDTPHDIYPYRFREMRIGPTRFPNPVLGVIDRPGYGFQAAPFLLGAQYTNTQHLWLSYAARRIFVERAAAPPSPNNPAPGKAATNSAAPGDAARSVAP</sequence>
<keyword evidence="3" id="KW-1185">Reference proteome</keyword>
<dbReference type="GO" id="GO:0006508">
    <property type="term" value="P:proteolysis"/>
    <property type="evidence" value="ECO:0007669"/>
    <property type="project" value="UniProtKB-KW"/>
</dbReference>
<evidence type="ECO:0000256" key="1">
    <source>
        <dbReference type="SAM" id="MobiDB-lite"/>
    </source>
</evidence>
<protein>
    <submittedName>
        <fullName evidence="2">Aspartyl protease family protein</fullName>
    </submittedName>
</protein>
<evidence type="ECO:0000313" key="2">
    <source>
        <dbReference type="EMBL" id="MFC0406964.1"/>
    </source>
</evidence>
<dbReference type="SUPFAM" id="SSF50630">
    <property type="entry name" value="Acid proteases"/>
    <property type="match status" value="2"/>
</dbReference>
<proteinExistence type="predicted"/>
<comment type="caution">
    <text evidence="2">The sequence shown here is derived from an EMBL/GenBank/DDBJ whole genome shotgun (WGS) entry which is preliminary data.</text>
</comment>
<dbReference type="Gene3D" id="2.40.70.10">
    <property type="entry name" value="Acid Proteases"/>
    <property type="match status" value="2"/>
</dbReference>
<name>A0ABV6JMV1_9PROT</name>
<feature type="region of interest" description="Disordered" evidence="1">
    <location>
        <begin position="273"/>
        <end position="301"/>
    </location>
</feature>
<accession>A0ABV6JMV1</accession>
<keyword evidence="2" id="KW-0378">Hydrolase</keyword>
<dbReference type="InterPro" id="IPR021109">
    <property type="entry name" value="Peptidase_aspartic_dom_sf"/>
</dbReference>
<dbReference type="InterPro" id="IPR034122">
    <property type="entry name" value="Retropepsin-like_bacterial"/>
</dbReference>